<dbReference type="EMBL" id="JAPEVB010000005">
    <property type="protein sequence ID" value="KAJ4387122.1"/>
    <property type="molecule type" value="Genomic_DNA"/>
</dbReference>
<reference evidence="2" key="1">
    <citation type="submission" date="2022-10" db="EMBL/GenBank/DDBJ databases">
        <title>Tapping the CABI collections for fungal endophytes: first genome assemblies for Collariella, Neodidymelliopsis, Ascochyta clinopodiicola, Didymella pomorum, Didymosphaeria variabile, Neocosmospora piperis and Neocucurbitaria cava.</title>
        <authorList>
            <person name="Hill R."/>
        </authorList>
    </citation>
    <scope>NUCLEOTIDE SEQUENCE</scope>
    <source>
        <strain evidence="2">IMI 355082</strain>
    </source>
</reference>
<proteinExistence type="predicted"/>
<name>A0A9W9CU33_9PEZI</name>
<dbReference type="Proteomes" id="UP001140453">
    <property type="component" value="Unassembled WGS sequence"/>
</dbReference>
<feature type="region of interest" description="Disordered" evidence="1">
    <location>
        <begin position="88"/>
        <end position="110"/>
    </location>
</feature>
<dbReference type="AlphaFoldDB" id="A0A9W9CU33"/>
<keyword evidence="3" id="KW-1185">Reference proteome</keyword>
<evidence type="ECO:0000256" key="1">
    <source>
        <dbReference type="SAM" id="MobiDB-lite"/>
    </source>
</evidence>
<comment type="caution">
    <text evidence="2">The sequence shown here is derived from an EMBL/GenBank/DDBJ whole genome shotgun (WGS) entry which is preliminary data.</text>
</comment>
<evidence type="ECO:0000313" key="3">
    <source>
        <dbReference type="Proteomes" id="UP001140453"/>
    </source>
</evidence>
<organism evidence="2 3">
    <name type="scientific">Gnomoniopsis smithogilvyi</name>
    <dbReference type="NCBI Taxonomy" id="1191159"/>
    <lineage>
        <taxon>Eukaryota</taxon>
        <taxon>Fungi</taxon>
        <taxon>Dikarya</taxon>
        <taxon>Ascomycota</taxon>
        <taxon>Pezizomycotina</taxon>
        <taxon>Sordariomycetes</taxon>
        <taxon>Sordariomycetidae</taxon>
        <taxon>Diaporthales</taxon>
        <taxon>Gnomoniaceae</taxon>
        <taxon>Gnomoniopsis</taxon>
    </lineage>
</organism>
<protein>
    <submittedName>
        <fullName evidence="2">Uncharacterized protein</fullName>
    </submittedName>
</protein>
<dbReference type="OrthoDB" id="10315016at2759"/>
<gene>
    <name evidence="2" type="ORF">N0V93_007711</name>
</gene>
<sequence length="110" mass="11895">MAVQAYALADMPTTNENTATCTGSCVTHVDQENQGGDDGNSNDQNTDCYGSCVTYVTQEEADAGDDTQNTKCNGSCVTYVEQQAPAARRFYPGSHERRRWTPAGFQHSSS</sequence>
<evidence type="ECO:0000313" key="2">
    <source>
        <dbReference type="EMBL" id="KAJ4387122.1"/>
    </source>
</evidence>
<accession>A0A9W9CU33</accession>